<feature type="compositionally biased region" description="Low complexity" evidence="1">
    <location>
        <begin position="134"/>
        <end position="146"/>
    </location>
</feature>
<accession>A0A8K0QTG8</accession>
<evidence type="ECO:0000256" key="2">
    <source>
        <dbReference type="SAM" id="Phobius"/>
    </source>
</evidence>
<feature type="region of interest" description="Disordered" evidence="1">
    <location>
        <begin position="485"/>
        <end position="510"/>
    </location>
</feature>
<evidence type="ECO:0000313" key="3">
    <source>
        <dbReference type="EMBL" id="KAH7070024.1"/>
    </source>
</evidence>
<evidence type="ECO:0000313" key="4">
    <source>
        <dbReference type="Proteomes" id="UP000813461"/>
    </source>
</evidence>
<sequence>MTYVERGSQPDYSELEVVPGAQAHSTEVAQGLEVDYAEHDPKGFPIAHPIEDDGKIVSEKNIFSTAQHKSLPPTPPPPPPPPPPATVCGLRRRTFWILAGVGAIVIAGAATGGGVGGSLAHRRKSQPTASDQGNQTIPNNTTIPDNTTSRYQDLGIAALHWIEGANTSQYRVYYPQPNLSVVSESAWNSDTKSWTVSTITDKGADIKSNSPIACSAGYPHTNTSNALAKSVYFLQRTGAVTERQSPYKDQPSVWGNDNFSGLYTASDLSRLFSYWYQNFDTKVQIITMIFQELGANSLTVAKYIQNSTDDQPWQSTKQSISIQDGSPIAAAPVGSRRDLRLYLGGTDGSLKQYPYNIETNALGTPTSLAFKLAPQTPLCVTTEDNRNYFTANTLPQCARTNTGAFFTHLILFATPDRHNLTLVSWNCSSGFSDQSSRIAKLLKPHRTYLGLASADSTRNLTFVDNRVYILYDEGEGPAVEEWQIPTSGGSNTTGQNGEWKLLGEVPVTSS</sequence>
<proteinExistence type="predicted"/>
<feature type="compositionally biased region" description="Low complexity" evidence="1">
    <location>
        <begin position="486"/>
        <end position="497"/>
    </location>
</feature>
<keyword evidence="2" id="KW-1133">Transmembrane helix</keyword>
<comment type="caution">
    <text evidence="3">The sequence shown here is derived from an EMBL/GenBank/DDBJ whole genome shotgun (WGS) entry which is preliminary data.</text>
</comment>
<gene>
    <name evidence="3" type="ORF">FB567DRAFT_554820</name>
</gene>
<name>A0A8K0QTG8_9PLEO</name>
<keyword evidence="2" id="KW-0472">Membrane</keyword>
<dbReference type="Proteomes" id="UP000813461">
    <property type="component" value="Unassembled WGS sequence"/>
</dbReference>
<dbReference type="OrthoDB" id="5205900at2759"/>
<feature type="region of interest" description="Disordered" evidence="1">
    <location>
        <begin position="115"/>
        <end position="146"/>
    </location>
</feature>
<dbReference type="AlphaFoldDB" id="A0A8K0QTG8"/>
<evidence type="ECO:0000256" key="1">
    <source>
        <dbReference type="SAM" id="MobiDB-lite"/>
    </source>
</evidence>
<protein>
    <recommendedName>
        <fullName evidence="5">Fucose-specific lectin</fullName>
    </recommendedName>
</protein>
<evidence type="ECO:0008006" key="5">
    <source>
        <dbReference type="Google" id="ProtNLM"/>
    </source>
</evidence>
<dbReference type="SUPFAM" id="SSF89372">
    <property type="entry name" value="Fucose-specific lectin"/>
    <property type="match status" value="1"/>
</dbReference>
<feature type="transmembrane region" description="Helical" evidence="2">
    <location>
        <begin position="95"/>
        <end position="120"/>
    </location>
</feature>
<reference evidence="3" key="1">
    <citation type="journal article" date="2021" name="Nat. Commun.">
        <title>Genetic determinants of endophytism in the Arabidopsis root mycobiome.</title>
        <authorList>
            <person name="Mesny F."/>
            <person name="Miyauchi S."/>
            <person name="Thiergart T."/>
            <person name="Pickel B."/>
            <person name="Atanasova L."/>
            <person name="Karlsson M."/>
            <person name="Huettel B."/>
            <person name="Barry K.W."/>
            <person name="Haridas S."/>
            <person name="Chen C."/>
            <person name="Bauer D."/>
            <person name="Andreopoulos W."/>
            <person name="Pangilinan J."/>
            <person name="LaButti K."/>
            <person name="Riley R."/>
            <person name="Lipzen A."/>
            <person name="Clum A."/>
            <person name="Drula E."/>
            <person name="Henrissat B."/>
            <person name="Kohler A."/>
            <person name="Grigoriev I.V."/>
            <person name="Martin F.M."/>
            <person name="Hacquard S."/>
        </authorList>
    </citation>
    <scope>NUCLEOTIDE SEQUENCE</scope>
    <source>
        <strain evidence="3">MPI-SDFR-AT-0120</strain>
    </source>
</reference>
<dbReference type="Gene3D" id="2.120.10.70">
    <property type="entry name" value="Fucose-specific lectin"/>
    <property type="match status" value="1"/>
</dbReference>
<dbReference type="EMBL" id="JAGMVJ010000028">
    <property type="protein sequence ID" value="KAH7070024.1"/>
    <property type="molecule type" value="Genomic_DNA"/>
</dbReference>
<organism evidence="3 4">
    <name type="scientific">Paraphoma chrysanthemicola</name>
    <dbReference type="NCBI Taxonomy" id="798071"/>
    <lineage>
        <taxon>Eukaryota</taxon>
        <taxon>Fungi</taxon>
        <taxon>Dikarya</taxon>
        <taxon>Ascomycota</taxon>
        <taxon>Pezizomycotina</taxon>
        <taxon>Dothideomycetes</taxon>
        <taxon>Pleosporomycetidae</taxon>
        <taxon>Pleosporales</taxon>
        <taxon>Pleosporineae</taxon>
        <taxon>Phaeosphaeriaceae</taxon>
        <taxon>Paraphoma</taxon>
    </lineage>
</organism>
<keyword evidence="2" id="KW-0812">Transmembrane</keyword>
<keyword evidence="4" id="KW-1185">Reference proteome</keyword>